<dbReference type="SUPFAM" id="SSF46785">
    <property type="entry name" value="Winged helix' DNA-binding domain"/>
    <property type="match status" value="1"/>
</dbReference>
<gene>
    <name evidence="6" type="ORF">GCM10008943_23750</name>
</gene>
<evidence type="ECO:0000256" key="2">
    <source>
        <dbReference type="ARBA" id="ARBA00023015"/>
    </source>
</evidence>
<organism evidence="6 7">
    <name type="scientific">Paenochrobactrum glaciei</name>
    <dbReference type="NCBI Taxonomy" id="486407"/>
    <lineage>
        <taxon>Bacteria</taxon>
        <taxon>Pseudomonadati</taxon>
        <taxon>Pseudomonadota</taxon>
        <taxon>Alphaproteobacteria</taxon>
        <taxon>Hyphomicrobiales</taxon>
        <taxon>Brucellaceae</taxon>
        <taxon>Paenochrobactrum</taxon>
    </lineage>
</organism>
<dbReference type="PROSITE" id="PS50931">
    <property type="entry name" value="HTH_LYSR"/>
    <property type="match status" value="1"/>
</dbReference>
<dbReference type="EMBL" id="BAAADE010000004">
    <property type="protein sequence ID" value="GAA0607447.1"/>
    <property type="molecule type" value="Genomic_DNA"/>
</dbReference>
<keyword evidence="2" id="KW-0805">Transcription regulation</keyword>
<reference evidence="6 7" key="1">
    <citation type="journal article" date="2019" name="Int. J. Syst. Evol. Microbiol.">
        <title>The Global Catalogue of Microorganisms (GCM) 10K type strain sequencing project: providing services to taxonomists for standard genome sequencing and annotation.</title>
        <authorList>
            <consortium name="The Broad Institute Genomics Platform"/>
            <consortium name="The Broad Institute Genome Sequencing Center for Infectious Disease"/>
            <person name="Wu L."/>
            <person name="Ma J."/>
        </authorList>
    </citation>
    <scope>NUCLEOTIDE SEQUENCE [LARGE SCALE GENOMIC DNA]</scope>
    <source>
        <strain evidence="6 7">JCM 15115</strain>
    </source>
</reference>
<comment type="caution">
    <text evidence="6">The sequence shown here is derived from an EMBL/GenBank/DDBJ whole genome shotgun (WGS) entry which is preliminary data.</text>
</comment>
<evidence type="ECO:0000313" key="7">
    <source>
        <dbReference type="Proteomes" id="UP001424441"/>
    </source>
</evidence>
<proteinExistence type="inferred from homology"/>
<evidence type="ECO:0000256" key="4">
    <source>
        <dbReference type="ARBA" id="ARBA00023163"/>
    </source>
</evidence>
<dbReference type="Gene3D" id="1.10.10.10">
    <property type="entry name" value="Winged helix-like DNA-binding domain superfamily/Winged helix DNA-binding domain"/>
    <property type="match status" value="1"/>
</dbReference>
<accession>A0ABN1GAH7</accession>
<dbReference type="SUPFAM" id="SSF53850">
    <property type="entry name" value="Periplasmic binding protein-like II"/>
    <property type="match status" value="1"/>
</dbReference>
<evidence type="ECO:0000259" key="5">
    <source>
        <dbReference type="PROSITE" id="PS50931"/>
    </source>
</evidence>
<dbReference type="InterPro" id="IPR005119">
    <property type="entry name" value="LysR_subst-bd"/>
</dbReference>
<dbReference type="InterPro" id="IPR036388">
    <property type="entry name" value="WH-like_DNA-bd_sf"/>
</dbReference>
<name>A0ABN1GAH7_9HYPH</name>
<dbReference type="Proteomes" id="UP001424441">
    <property type="component" value="Unassembled WGS sequence"/>
</dbReference>
<dbReference type="InterPro" id="IPR000847">
    <property type="entry name" value="LysR_HTH_N"/>
</dbReference>
<dbReference type="PANTHER" id="PTHR30537">
    <property type="entry name" value="HTH-TYPE TRANSCRIPTIONAL REGULATOR"/>
    <property type="match status" value="1"/>
</dbReference>
<protein>
    <submittedName>
        <fullName evidence="6">LysR family transcriptional regulator</fullName>
    </submittedName>
</protein>
<dbReference type="Pfam" id="PF03466">
    <property type="entry name" value="LysR_substrate"/>
    <property type="match status" value="1"/>
</dbReference>
<dbReference type="InterPro" id="IPR058163">
    <property type="entry name" value="LysR-type_TF_proteobact-type"/>
</dbReference>
<comment type="similarity">
    <text evidence="1">Belongs to the LysR transcriptional regulatory family.</text>
</comment>
<dbReference type="RefSeq" id="WP_343805947.1">
    <property type="nucleotide sequence ID" value="NZ_BAAADE010000004.1"/>
</dbReference>
<dbReference type="PANTHER" id="PTHR30537:SF3">
    <property type="entry name" value="TRANSCRIPTIONAL REGULATORY PROTEIN"/>
    <property type="match status" value="1"/>
</dbReference>
<feature type="domain" description="HTH lysR-type" evidence="5">
    <location>
        <begin position="5"/>
        <end position="62"/>
    </location>
</feature>
<evidence type="ECO:0000256" key="1">
    <source>
        <dbReference type="ARBA" id="ARBA00009437"/>
    </source>
</evidence>
<sequence>MSTAFSWNDLQYFLAVARTGQLSAAARNLRTTHVTVSRRIEQLEFALKAKLFERNPRGYELTVIGRRLVDTAEIIEAEAERLQAQISDSVSHLRGLVRLSAPEGISNFFFVEKLTQFAEIHPHINVELLTIQQIMALSRKEADVAITLDPPKAGPYINTKIIDYTLHIYATRDYLRKHPPITQKKHLLQHFFIGYVQDLVFSPGLDYMRDVLPGLRPNFQSTSISAQLKAALCSRGLCVLPYFIAQGFPQLQIVLPDEVELKRGYWLTCHNDVANAQRVGSLMTFILDTLRANKSFFNRRG</sequence>
<evidence type="ECO:0000256" key="3">
    <source>
        <dbReference type="ARBA" id="ARBA00023125"/>
    </source>
</evidence>
<evidence type="ECO:0000313" key="6">
    <source>
        <dbReference type="EMBL" id="GAA0607447.1"/>
    </source>
</evidence>
<dbReference type="Pfam" id="PF00126">
    <property type="entry name" value="HTH_1"/>
    <property type="match status" value="1"/>
</dbReference>
<keyword evidence="7" id="KW-1185">Reference proteome</keyword>
<dbReference type="Gene3D" id="3.40.190.290">
    <property type="match status" value="1"/>
</dbReference>
<keyword evidence="3" id="KW-0238">DNA-binding</keyword>
<keyword evidence="4" id="KW-0804">Transcription</keyword>
<dbReference type="InterPro" id="IPR036390">
    <property type="entry name" value="WH_DNA-bd_sf"/>
</dbReference>